<evidence type="ECO:0000313" key="2">
    <source>
        <dbReference type="Proteomes" id="UP000789920"/>
    </source>
</evidence>
<accession>A0ACA9R4D5</accession>
<dbReference type="Proteomes" id="UP000789920">
    <property type="component" value="Unassembled WGS sequence"/>
</dbReference>
<keyword evidence="2" id="KW-1185">Reference proteome</keyword>
<feature type="non-terminal residue" evidence="1">
    <location>
        <position position="1"/>
    </location>
</feature>
<evidence type="ECO:0000313" key="1">
    <source>
        <dbReference type="EMBL" id="CAG8775339.1"/>
    </source>
</evidence>
<proteinExistence type="predicted"/>
<gene>
    <name evidence="1" type="ORF">RPERSI_LOCUS16898</name>
</gene>
<organism evidence="1 2">
    <name type="scientific">Racocetra persica</name>
    <dbReference type="NCBI Taxonomy" id="160502"/>
    <lineage>
        <taxon>Eukaryota</taxon>
        <taxon>Fungi</taxon>
        <taxon>Fungi incertae sedis</taxon>
        <taxon>Mucoromycota</taxon>
        <taxon>Glomeromycotina</taxon>
        <taxon>Glomeromycetes</taxon>
        <taxon>Diversisporales</taxon>
        <taxon>Gigasporaceae</taxon>
        <taxon>Racocetra</taxon>
    </lineage>
</organism>
<dbReference type="EMBL" id="CAJVQC010042447">
    <property type="protein sequence ID" value="CAG8775339.1"/>
    <property type="molecule type" value="Genomic_DNA"/>
</dbReference>
<protein>
    <submittedName>
        <fullName evidence="1">32322_t:CDS:1</fullName>
    </submittedName>
</protein>
<name>A0ACA9R4D5_9GLOM</name>
<comment type="caution">
    <text evidence="1">The sequence shown here is derived from an EMBL/GenBank/DDBJ whole genome shotgun (WGS) entry which is preliminary data.</text>
</comment>
<reference evidence="1" key="1">
    <citation type="submission" date="2021-06" db="EMBL/GenBank/DDBJ databases">
        <authorList>
            <person name="Kallberg Y."/>
            <person name="Tangrot J."/>
            <person name="Rosling A."/>
        </authorList>
    </citation>
    <scope>NUCLEOTIDE SEQUENCE</scope>
    <source>
        <strain evidence="1">MA461A</strain>
    </source>
</reference>
<sequence length="163" mass="18924">SHKKAYVKAVRRHKYSLDTHQLLADAGYAPKVFASSIIPGNWCLVYMEYLDNHSMLHRVVLDDQEQGYLRKRIENVVKYLHNLGHVHGDLREGNILVSRLKENDFDIKLIDFEWSGTIGSVRYSHFINHKNIQWPDGAEDGKIVIKDHDIFMLNQTLQATNLL</sequence>